<feature type="binding site" evidence="8">
    <location>
        <position position="269"/>
    </location>
    <ligand>
        <name>shikimate</name>
        <dbReference type="ChEBI" id="CHEBI:36208"/>
    </ligand>
</feature>
<dbReference type="Gene3D" id="3.40.50.10860">
    <property type="entry name" value="Leucine Dehydrogenase, chain A, domain 1"/>
    <property type="match status" value="1"/>
</dbReference>
<dbReference type="Pfam" id="PF18317">
    <property type="entry name" value="SDH_C"/>
    <property type="match status" value="1"/>
</dbReference>
<dbReference type="AlphaFoldDB" id="A0A7X1ZEV5"/>
<feature type="binding site" evidence="8">
    <location>
        <position position="241"/>
    </location>
    <ligand>
        <name>shikimate</name>
        <dbReference type="ChEBI" id="CHEBI:36208"/>
    </ligand>
</feature>
<feature type="binding site" evidence="8">
    <location>
        <position position="108"/>
    </location>
    <ligand>
        <name>shikimate</name>
        <dbReference type="ChEBI" id="CHEBI:36208"/>
    </ligand>
</feature>
<evidence type="ECO:0000256" key="3">
    <source>
        <dbReference type="ARBA" id="ARBA00022605"/>
    </source>
</evidence>
<dbReference type="GO" id="GO:0019632">
    <property type="term" value="P:shikimate metabolic process"/>
    <property type="evidence" value="ECO:0007669"/>
    <property type="project" value="InterPro"/>
</dbReference>
<keyword evidence="5 8" id="KW-0560">Oxidoreductase</keyword>
<keyword evidence="13" id="KW-1185">Reference proteome</keyword>
<comment type="function">
    <text evidence="8">Involved in the biosynthesis of the chorismate, which leads to the biosynthesis of aromatic amino acids. Catalyzes the reversible NADPH linked reduction of 3-dehydroshikimate (DHSA) to yield shikimate (SA).</text>
</comment>
<feature type="domain" description="Shikimate dehydrogenase substrate binding N-terminal" evidence="10">
    <location>
        <begin position="28"/>
        <end position="110"/>
    </location>
</feature>
<dbReference type="Pfam" id="PF08501">
    <property type="entry name" value="Shikimate_dh_N"/>
    <property type="match status" value="1"/>
</dbReference>
<dbReference type="GO" id="GO:0008652">
    <property type="term" value="P:amino acid biosynthetic process"/>
    <property type="evidence" value="ECO:0007669"/>
    <property type="project" value="UniProtKB-KW"/>
</dbReference>
<dbReference type="GO" id="GO:0004764">
    <property type="term" value="F:shikimate 3-dehydrogenase (NADP+) activity"/>
    <property type="evidence" value="ECO:0007669"/>
    <property type="project" value="UniProtKB-UniRule"/>
</dbReference>
<feature type="binding site" evidence="8">
    <location>
        <position position="124"/>
    </location>
    <ligand>
        <name>shikimate</name>
        <dbReference type="ChEBI" id="CHEBI:36208"/>
    </ligand>
</feature>
<feature type="active site" description="Proton acceptor" evidence="8">
    <location>
        <position position="87"/>
    </location>
</feature>
<comment type="caution">
    <text evidence="12">The sequence shown here is derived from an EMBL/GenBank/DDBJ whole genome shotgun (WGS) entry which is preliminary data.</text>
</comment>
<dbReference type="InterPro" id="IPR013708">
    <property type="entry name" value="Shikimate_DH-bd_N"/>
</dbReference>
<comment type="caution">
    <text evidence="8">Lacks conserved residue(s) required for the propagation of feature annotation.</text>
</comment>
<comment type="similarity">
    <text evidence="8">Belongs to the shikimate dehydrogenase family.</text>
</comment>
<organism evidence="12 13">
    <name type="scientific">Roseospira navarrensis</name>
    <dbReference type="NCBI Taxonomy" id="140058"/>
    <lineage>
        <taxon>Bacteria</taxon>
        <taxon>Pseudomonadati</taxon>
        <taxon>Pseudomonadota</taxon>
        <taxon>Alphaproteobacteria</taxon>
        <taxon>Rhodospirillales</taxon>
        <taxon>Rhodospirillaceae</taxon>
        <taxon>Roseospira</taxon>
    </lineage>
</organism>
<dbReference type="CDD" id="cd01065">
    <property type="entry name" value="NAD_bind_Shikimate_DH"/>
    <property type="match status" value="1"/>
</dbReference>
<protein>
    <recommendedName>
        <fullName evidence="2 8">Shikimate dehydrogenase (NADP(+))</fullName>
        <shortName evidence="8">SDH</shortName>
        <ecNumber evidence="2 8">1.1.1.25</ecNumber>
    </recommendedName>
</protein>
<dbReference type="NCBIfam" id="NF001312">
    <property type="entry name" value="PRK00258.1-4"/>
    <property type="match status" value="1"/>
</dbReference>
<feature type="domain" description="Quinate/shikimate 5-dehydrogenase/glutamyl-tRNA reductase" evidence="9">
    <location>
        <begin position="146"/>
        <end position="214"/>
    </location>
</feature>
<feature type="binding site" evidence="8">
    <location>
        <position position="262"/>
    </location>
    <ligand>
        <name>NADP(+)</name>
        <dbReference type="ChEBI" id="CHEBI:58349"/>
    </ligand>
</feature>
<evidence type="ECO:0000313" key="13">
    <source>
        <dbReference type="Proteomes" id="UP000434582"/>
    </source>
</evidence>
<dbReference type="InterPro" id="IPR036291">
    <property type="entry name" value="NAD(P)-bd_dom_sf"/>
</dbReference>
<dbReference type="InterPro" id="IPR022893">
    <property type="entry name" value="Shikimate_DH_fam"/>
</dbReference>
<keyword evidence="6 8" id="KW-0057">Aromatic amino acid biosynthesis</keyword>
<feature type="binding site" evidence="8">
    <location>
        <position position="239"/>
    </location>
    <ligand>
        <name>NADP(+)</name>
        <dbReference type="ChEBI" id="CHEBI:58349"/>
    </ligand>
</feature>
<dbReference type="EC" id="1.1.1.25" evidence="2 8"/>
<proteinExistence type="inferred from homology"/>
<evidence type="ECO:0000256" key="7">
    <source>
        <dbReference type="ARBA" id="ARBA00049442"/>
    </source>
</evidence>
<dbReference type="InterPro" id="IPR041121">
    <property type="entry name" value="SDH_C"/>
</dbReference>
<gene>
    <name evidence="8" type="primary">aroE</name>
    <name evidence="12" type="ORF">GHC57_10810</name>
</gene>
<comment type="pathway">
    <text evidence="1 8">Metabolic intermediate biosynthesis; chorismate biosynthesis; chorismate from D-erythrose 4-phosphate and phosphoenolpyruvate: step 4/7.</text>
</comment>
<dbReference type="InterPro" id="IPR046346">
    <property type="entry name" value="Aminoacid_DH-like_N_sf"/>
</dbReference>
<dbReference type="GO" id="GO:0005829">
    <property type="term" value="C:cytosol"/>
    <property type="evidence" value="ECO:0007669"/>
    <property type="project" value="TreeGrafter"/>
</dbReference>
<dbReference type="PANTHER" id="PTHR21089:SF1">
    <property type="entry name" value="BIFUNCTIONAL 3-DEHYDROQUINATE DEHYDRATASE_SHIKIMATE DEHYDROGENASE, CHLOROPLASTIC"/>
    <property type="match status" value="1"/>
</dbReference>
<evidence type="ECO:0000259" key="11">
    <source>
        <dbReference type="Pfam" id="PF18317"/>
    </source>
</evidence>
<dbReference type="UniPathway" id="UPA00053">
    <property type="reaction ID" value="UER00087"/>
</dbReference>
<evidence type="ECO:0000256" key="1">
    <source>
        <dbReference type="ARBA" id="ARBA00004871"/>
    </source>
</evidence>
<accession>A0A7X1ZEV5</accession>
<keyword evidence="4 8" id="KW-0521">NADP</keyword>
<dbReference type="OrthoDB" id="9792692at2"/>
<dbReference type="GO" id="GO:0050661">
    <property type="term" value="F:NADP binding"/>
    <property type="evidence" value="ECO:0007669"/>
    <property type="project" value="InterPro"/>
</dbReference>
<evidence type="ECO:0000256" key="8">
    <source>
        <dbReference type="HAMAP-Rule" id="MF_00222"/>
    </source>
</evidence>
<dbReference type="GO" id="GO:0009073">
    <property type="term" value="P:aromatic amino acid family biosynthetic process"/>
    <property type="evidence" value="ECO:0007669"/>
    <property type="project" value="UniProtKB-KW"/>
</dbReference>
<reference evidence="12 13" key="1">
    <citation type="submission" date="2019-10" db="EMBL/GenBank/DDBJ databases">
        <title>Draft whole-genome sequence of the purple nonsulfur photosynthetic bacterium Roseospira navarrensis DSM 15114.</title>
        <authorList>
            <person name="Kyndt J.A."/>
            <person name="Meyer T.E."/>
        </authorList>
    </citation>
    <scope>NUCLEOTIDE SEQUENCE [LARGE SCALE GENOMIC DNA]</scope>
    <source>
        <strain evidence="12 13">DSM 15114</strain>
    </source>
</reference>
<feature type="domain" description="SDH C-terminal" evidence="11">
    <location>
        <begin position="262"/>
        <end position="284"/>
    </location>
</feature>
<evidence type="ECO:0000259" key="10">
    <source>
        <dbReference type="Pfam" id="PF08501"/>
    </source>
</evidence>
<dbReference type="Pfam" id="PF01488">
    <property type="entry name" value="Shikimate_DH"/>
    <property type="match status" value="1"/>
</dbReference>
<evidence type="ECO:0000256" key="4">
    <source>
        <dbReference type="ARBA" id="ARBA00022857"/>
    </source>
</evidence>
<feature type="binding site" evidence="8">
    <location>
        <begin position="150"/>
        <end position="154"/>
    </location>
    <ligand>
        <name>NADP(+)</name>
        <dbReference type="ChEBI" id="CHEBI:58349"/>
    </ligand>
</feature>
<dbReference type="HAMAP" id="MF_00222">
    <property type="entry name" value="Shikimate_DH_AroE"/>
    <property type="match status" value="1"/>
</dbReference>
<comment type="subunit">
    <text evidence="8">Homodimer.</text>
</comment>
<sequence>MTLANDNAPLAGVAAPPFLTGRTRVAGVAGWPVAHSRSPRLHGTWLRWYGIDGAYVPLAVPPDRVAAAFAGLPALGLVGANVTVPHKEAALAACETLTDRARRIGAVNTLVVQQDGTLHGDNTDGFGFLENLRQGAPGWRGSRGPAVVLGAGGAARAVCVALLDSGAPEIRLLNRSMDRAEALAGSLDGRIVCAPLSESSRAMMDAGLLVNTTSLGMAGQPPLDVDLEPLPTDALVTDLVYAPLETPLLAMARGRGNPVVDGLGMLLHQARPGFEAWFGVAPEVTDDLRRVVLEDGPS</sequence>
<evidence type="ECO:0000256" key="6">
    <source>
        <dbReference type="ARBA" id="ARBA00023141"/>
    </source>
</evidence>
<feature type="binding site" evidence="8">
    <location>
        <position position="83"/>
    </location>
    <ligand>
        <name>shikimate</name>
        <dbReference type="ChEBI" id="CHEBI:36208"/>
    </ligand>
</feature>
<dbReference type="GO" id="GO:0009423">
    <property type="term" value="P:chorismate biosynthetic process"/>
    <property type="evidence" value="ECO:0007669"/>
    <property type="project" value="UniProtKB-UniRule"/>
</dbReference>
<comment type="catalytic activity">
    <reaction evidence="7 8">
        <text>shikimate + NADP(+) = 3-dehydroshikimate + NADPH + H(+)</text>
        <dbReference type="Rhea" id="RHEA:17737"/>
        <dbReference type="ChEBI" id="CHEBI:15378"/>
        <dbReference type="ChEBI" id="CHEBI:16630"/>
        <dbReference type="ChEBI" id="CHEBI:36208"/>
        <dbReference type="ChEBI" id="CHEBI:57783"/>
        <dbReference type="ChEBI" id="CHEBI:58349"/>
        <dbReference type="EC" id="1.1.1.25"/>
    </reaction>
</comment>
<dbReference type="RefSeq" id="WP_153344058.1">
    <property type="nucleotide sequence ID" value="NZ_WIVE01000031.1"/>
</dbReference>
<feature type="binding site" evidence="8">
    <location>
        <begin position="36"/>
        <end position="38"/>
    </location>
    <ligand>
        <name>shikimate</name>
        <dbReference type="ChEBI" id="CHEBI:36208"/>
    </ligand>
</feature>
<feature type="binding site" evidence="8">
    <location>
        <position position="99"/>
    </location>
    <ligand>
        <name>NADP(+)</name>
        <dbReference type="ChEBI" id="CHEBI:58349"/>
    </ligand>
</feature>
<dbReference type="InterPro" id="IPR006151">
    <property type="entry name" value="Shikm_DH/Glu-tRNA_Rdtase"/>
</dbReference>
<dbReference type="SUPFAM" id="SSF53223">
    <property type="entry name" value="Aminoacid dehydrogenase-like, N-terminal domain"/>
    <property type="match status" value="1"/>
</dbReference>
<evidence type="ECO:0000259" key="9">
    <source>
        <dbReference type="Pfam" id="PF01488"/>
    </source>
</evidence>
<evidence type="ECO:0000256" key="2">
    <source>
        <dbReference type="ARBA" id="ARBA00012962"/>
    </source>
</evidence>
<evidence type="ECO:0000313" key="12">
    <source>
        <dbReference type="EMBL" id="MQX37008.1"/>
    </source>
</evidence>
<evidence type="ECO:0000256" key="5">
    <source>
        <dbReference type="ARBA" id="ARBA00023002"/>
    </source>
</evidence>
<dbReference type="InterPro" id="IPR011342">
    <property type="entry name" value="Shikimate_DH"/>
</dbReference>
<dbReference type="EMBL" id="WIVE01000031">
    <property type="protein sequence ID" value="MQX37008.1"/>
    <property type="molecule type" value="Genomic_DNA"/>
</dbReference>
<dbReference type="SUPFAM" id="SSF51735">
    <property type="entry name" value="NAD(P)-binding Rossmann-fold domains"/>
    <property type="match status" value="1"/>
</dbReference>
<dbReference type="NCBIfam" id="TIGR00507">
    <property type="entry name" value="aroE"/>
    <property type="match status" value="1"/>
</dbReference>
<keyword evidence="3 8" id="KW-0028">Amino-acid biosynthesis</keyword>
<dbReference type="PANTHER" id="PTHR21089">
    <property type="entry name" value="SHIKIMATE DEHYDROGENASE"/>
    <property type="match status" value="1"/>
</dbReference>
<name>A0A7X1ZEV5_9PROT</name>
<dbReference type="Proteomes" id="UP000434582">
    <property type="component" value="Unassembled WGS sequence"/>
</dbReference>
<dbReference type="Gene3D" id="3.40.50.720">
    <property type="entry name" value="NAD(P)-binding Rossmann-like Domain"/>
    <property type="match status" value="1"/>
</dbReference>